<evidence type="ECO:0000313" key="3">
    <source>
        <dbReference type="Proteomes" id="UP000184432"/>
    </source>
</evidence>
<dbReference type="AlphaFoldDB" id="A0A1M6HDM7"/>
<evidence type="ECO:0000313" key="2">
    <source>
        <dbReference type="EMBL" id="SHJ20285.1"/>
    </source>
</evidence>
<gene>
    <name evidence="2" type="ORF">SAMN04488508_106227</name>
</gene>
<dbReference type="STRING" id="570521.SAMN04488508_106227"/>
<proteinExistence type="predicted"/>
<reference evidence="3" key="1">
    <citation type="submission" date="2016-11" db="EMBL/GenBank/DDBJ databases">
        <authorList>
            <person name="Varghese N."/>
            <person name="Submissions S."/>
        </authorList>
    </citation>
    <scope>NUCLEOTIDE SEQUENCE [LARGE SCALE GENOMIC DNA]</scope>
    <source>
        <strain evidence="3">DSM 22623</strain>
    </source>
</reference>
<sequence length="238" mass="26838">MMIPTAIQHQFEFWKHIGQVGGYFHQYDGFSSLSPKDATWPSKIFDLKEHHIEALKQRITNHHLSKFVAVEENEALEMLLRSKGFTQTSSVAAMTKKIDEKIQRSVYPEIEKVTDTLSTRTFAKIASAAFGYHIYESTIAPLISSAKVQLFLGKHENKYVSCGIVFVDANGDSGLHMIGAKKEYRGLGLGKKMTQHLHSVALRNESDYIHLVASKLGAPIYQKLGFQNQGYLKSYTIQ</sequence>
<dbReference type="EMBL" id="FQYP01000006">
    <property type="protein sequence ID" value="SHJ20285.1"/>
    <property type="molecule type" value="Genomic_DNA"/>
</dbReference>
<dbReference type="Pfam" id="PF13508">
    <property type="entry name" value="Acetyltransf_7"/>
    <property type="match status" value="1"/>
</dbReference>
<keyword evidence="3" id="KW-1185">Reference proteome</keyword>
<dbReference type="SUPFAM" id="SSF55729">
    <property type="entry name" value="Acyl-CoA N-acyltransferases (Nat)"/>
    <property type="match status" value="1"/>
</dbReference>
<dbReference type="OrthoDB" id="1096234at2"/>
<dbReference type="PROSITE" id="PS51186">
    <property type="entry name" value="GNAT"/>
    <property type="match status" value="1"/>
</dbReference>
<dbReference type="GO" id="GO:0016747">
    <property type="term" value="F:acyltransferase activity, transferring groups other than amino-acyl groups"/>
    <property type="evidence" value="ECO:0007669"/>
    <property type="project" value="InterPro"/>
</dbReference>
<accession>A0A1M6HDM7</accession>
<dbReference type="Proteomes" id="UP000184432">
    <property type="component" value="Unassembled WGS sequence"/>
</dbReference>
<dbReference type="Gene3D" id="3.40.630.30">
    <property type="match status" value="1"/>
</dbReference>
<keyword evidence="2" id="KW-0808">Transferase</keyword>
<protein>
    <submittedName>
        <fullName evidence="2">Acetyltransferase (GNAT) domain-containing protein</fullName>
    </submittedName>
</protein>
<dbReference type="RefSeq" id="WP_073317111.1">
    <property type="nucleotide sequence ID" value="NZ_FQYP01000006.1"/>
</dbReference>
<name>A0A1M6HDM7_9FLAO</name>
<evidence type="ECO:0000259" key="1">
    <source>
        <dbReference type="PROSITE" id="PS51186"/>
    </source>
</evidence>
<dbReference type="CDD" id="cd04301">
    <property type="entry name" value="NAT_SF"/>
    <property type="match status" value="1"/>
</dbReference>
<feature type="domain" description="N-acetyltransferase" evidence="1">
    <location>
        <begin position="108"/>
        <end position="238"/>
    </location>
</feature>
<dbReference type="InterPro" id="IPR016181">
    <property type="entry name" value="Acyl_CoA_acyltransferase"/>
</dbReference>
<organism evidence="2 3">
    <name type="scientific">Aquimarina spongiae</name>
    <dbReference type="NCBI Taxonomy" id="570521"/>
    <lineage>
        <taxon>Bacteria</taxon>
        <taxon>Pseudomonadati</taxon>
        <taxon>Bacteroidota</taxon>
        <taxon>Flavobacteriia</taxon>
        <taxon>Flavobacteriales</taxon>
        <taxon>Flavobacteriaceae</taxon>
        <taxon>Aquimarina</taxon>
    </lineage>
</organism>
<dbReference type="InterPro" id="IPR000182">
    <property type="entry name" value="GNAT_dom"/>
</dbReference>